<protein>
    <submittedName>
        <fullName evidence="12">Dynein light chain roadblock-type 2</fullName>
    </submittedName>
</protein>
<evidence type="ECO:0000256" key="8">
    <source>
        <dbReference type="ARBA" id="ARBA00023212"/>
    </source>
</evidence>
<evidence type="ECO:0000256" key="6">
    <source>
        <dbReference type="ARBA" id="ARBA00023017"/>
    </source>
</evidence>
<evidence type="ECO:0000256" key="4">
    <source>
        <dbReference type="ARBA" id="ARBA00022490"/>
    </source>
</evidence>
<accession>A0A3Q1MNP8</accession>
<keyword evidence="13" id="KW-1185">Reference proteome</keyword>
<keyword evidence="4" id="KW-0963">Cytoplasm</keyword>
<comment type="function">
    <text evidence="9">Acts as one of several non-catalytic accessory components of the cytoplasmic dynein 1 complex that are thought to be involved in linking dynein to cargos and to adapter proteins that regulate dynein function. Cytoplasmic dynein 1 acts as a motor for the intracellular retrograde motility of vesicles and organelles along microtubules.</text>
</comment>
<comment type="similarity">
    <text evidence="2">Belongs to the GAMAD family.</text>
</comment>
<evidence type="ECO:0000256" key="1">
    <source>
        <dbReference type="ARBA" id="ARBA00004245"/>
    </source>
</evidence>
<feature type="domain" description="Roadblock/LAMTOR2" evidence="11">
    <location>
        <begin position="82"/>
        <end position="170"/>
    </location>
</feature>
<organism evidence="12 13">
    <name type="scientific">Bos taurus</name>
    <name type="common">Bovine</name>
    <dbReference type="NCBI Taxonomy" id="9913"/>
    <lineage>
        <taxon>Eukaryota</taxon>
        <taxon>Metazoa</taxon>
        <taxon>Chordata</taxon>
        <taxon>Craniata</taxon>
        <taxon>Vertebrata</taxon>
        <taxon>Euteleostomi</taxon>
        <taxon>Mammalia</taxon>
        <taxon>Eutheria</taxon>
        <taxon>Laurasiatheria</taxon>
        <taxon>Artiodactyla</taxon>
        <taxon>Ruminantia</taxon>
        <taxon>Pecora</taxon>
        <taxon>Bovidae</taxon>
        <taxon>Bovinae</taxon>
        <taxon>Bos</taxon>
    </lineage>
</organism>
<keyword evidence="6" id="KW-0243">Dynein</keyword>
<reference evidence="12" key="1">
    <citation type="submission" date="2018-03" db="EMBL/GenBank/DDBJ databases">
        <title>ARS-UCD1.2.</title>
        <authorList>
            <person name="Rosen B.D."/>
            <person name="Bickhart D.M."/>
            <person name="Koren S."/>
            <person name="Schnabel R.D."/>
            <person name="Hall R."/>
            <person name="Zimin A."/>
            <person name="Dreischer C."/>
            <person name="Schultheiss S."/>
            <person name="Schroeder S.G."/>
            <person name="Elsik C.G."/>
            <person name="Couldrey C."/>
            <person name="Liu G.E."/>
            <person name="Van Tassell C.P."/>
            <person name="Phillippy A.M."/>
            <person name="Smith T.P.L."/>
            <person name="Medrano J.F."/>
        </authorList>
    </citation>
    <scope>NUCLEOTIDE SEQUENCE [LARGE SCALE GENOMIC DNA]</scope>
    <source>
        <strain evidence="12">Hereford</strain>
    </source>
</reference>
<dbReference type="SMART" id="SM00960">
    <property type="entry name" value="Robl_LC7"/>
    <property type="match status" value="1"/>
</dbReference>
<evidence type="ECO:0000259" key="11">
    <source>
        <dbReference type="SMART" id="SM00960"/>
    </source>
</evidence>
<dbReference type="OrthoDB" id="9985637at2759"/>
<evidence type="ECO:0000256" key="9">
    <source>
        <dbReference type="ARBA" id="ARBA00025362"/>
    </source>
</evidence>
<dbReference type="Proteomes" id="UP000009136">
    <property type="component" value="Chromosome 18"/>
</dbReference>
<keyword evidence="3" id="KW-0813">Transport</keyword>
<dbReference type="InterPro" id="IPR004942">
    <property type="entry name" value="Roadblock/LAMTOR2_dom"/>
</dbReference>
<sequence length="174" mass="19545">MRLVGGGTNVSALTRQRLSNSAGHRAAESIPNITPGSDGTTPVYLLQNTYHTWTVLLRLSRILSVSRSRMYHRPRERDTAEVEETLKRIQSHKGVIGTMVVNAEGIPIRTTLDNSTTVQYAGLLHQLTMKAKSTVRDIDPQNDLTFLRIRSKKHEIMVAPDKEYLLIVIQNPCE</sequence>
<dbReference type="FunFam" id="3.30.450.30:FF:000002">
    <property type="entry name" value="Dynein light chain roadblock"/>
    <property type="match status" value="1"/>
</dbReference>
<dbReference type="Pfam" id="PF03259">
    <property type="entry name" value="Robl_LC7"/>
    <property type="match status" value="1"/>
</dbReference>
<dbReference type="SUPFAM" id="SSF103196">
    <property type="entry name" value="Roadblock/LC7 domain"/>
    <property type="match status" value="1"/>
</dbReference>
<evidence type="ECO:0000256" key="3">
    <source>
        <dbReference type="ARBA" id="ARBA00022448"/>
    </source>
</evidence>
<keyword evidence="5" id="KW-0493">Microtubule</keyword>
<dbReference type="Ensembl" id="ENSBTAT00000072591.2">
    <property type="protein sequence ID" value="ENSBTAP00000072894.1"/>
    <property type="gene ID" value="ENSBTAG00000017752.5"/>
</dbReference>
<feature type="region of interest" description="Disordered" evidence="10">
    <location>
        <begin position="1"/>
        <end position="38"/>
    </location>
</feature>
<dbReference type="VGNC" id="VGNC:28277">
    <property type="gene designation" value="DYNLRB2"/>
</dbReference>
<keyword evidence="7" id="KW-0505">Motor protein</keyword>
<evidence type="ECO:0000256" key="2">
    <source>
        <dbReference type="ARBA" id="ARBA00007191"/>
    </source>
</evidence>
<dbReference type="AlphaFoldDB" id="A0A3Q1MNP8"/>
<gene>
    <name evidence="14" type="primary">DYNLRB2</name>
</gene>
<reference evidence="12" key="2">
    <citation type="submission" date="2025-03" db="UniProtKB">
        <authorList>
            <consortium name="Ensembl"/>
        </authorList>
    </citation>
    <scope>IDENTIFICATION</scope>
    <source>
        <strain evidence="12">Hereford</strain>
    </source>
</reference>
<proteinExistence type="inferred from homology"/>
<dbReference type="Bgee" id="ENSBTAG00000017752">
    <property type="expression patterns" value="Expressed in semen and 106 other cell types or tissues"/>
</dbReference>
<dbReference type="GeneTree" id="ENSGT00390000011067"/>
<dbReference type="VEuPathDB" id="HostDB:ENSBTAG00000017752"/>
<feature type="compositionally biased region" description="Polar residues" evidence="10">
    <location>
        <begin position="9"/>
        <end position="22"/>
    </location>
</feature>
<evidence type="ECO:0000256" key="7">
    <source>
        <dbReference type="ARBA" id="ARBA00023175"/>
    </source>
</evidence>
<keyword evidence="8" id="KW-0206">Cytoskeleton</keyword>
<dbReference type="Gene3D" id="3.30.450.30">
    <property type="entry name" value="Dynein light chain 2a, cytoplasmic"/>
    <property type="match status" value="1"/>
</dbReference>
<evidence type="ECO:0000313" key="13">
    <source>
        <dbReference type="Proteomes" id="UP000009136"/>
    </source>
</evidence>
<dbReference type="PANTHER" id="PTHR10779">
    <property type="entry name" value="DYNEIN LIGHT CHAIN ROADBLOCK"/>
    <property type="match status" value="1"/>
</dbReference>
<comment type="subcellular location">
    <subcellularLocation>
        <location evidence="1">Cytoplasm</location>
        <location evidence="1">Cytoskeleton</location>
    </subcellularLocation>
</comment>
<dbReference type="GO" id="GO:0005874">
    <property type="term" value="C:microtubule"/>
    <property type="evidence" value="ECO:0007669"/>
    <property type="project" value="UniProtKB-KW"/>
</dbReference>
<evidence type="ECO:0000313" key="12">
    <source>
        <dbReference type="Ensembl" id="ENSBTAP00000072894.1"/>
    </source>
</evidence>
<evidence type="ECO:0000256" key="10">
    <source>
        <dbReference type="SAM" id="MobiDB-lite"/>
    </source>
</evidence>
<evidence type="ECO:0000313" key="14">
    <source>
        <dbReference type="VGNC" id="VGNC:28277"/>
    </source>
</evidence>
<dbReference type="GO" id="GO:0005868">
    <property type="term" value="C:cytoplasmic dynein complex"/>
    <property type="evidence" value="ECO:0007669"/>
    <property type="project" value="Ensembl"/>
</dbReference>
<name>A0A3Q1MNP8_BOVIN</name>
<evidence type="ECO:0000256" key="5">
    <source>
        <dbReference type="ARBA" id="ARBA00022701"/>
    </source>
</evidence>